<dbReference type="Proteomes" id="UP001321344">
    <property type="component" value="Unassembled WGS sequence"/>
</dbReference>
<evidence type="ECO:0000256" key="4">
    <source>
        <dbReference type="ARBA" id="ARBA00007154"/>
    </source>
</evidence>
<dbReference type="InterPro" id="IPR014388">
    <property type="entry name" value="3-oxoacid_CoA-transferase"/>
</dbReference>
<evidence type="ECO:0000256" key="7">
    <source>
        <dbReference type="ARBA" id="ARBA00022946"/>
    </source>
</evidence>
<dbReference type="NCBIfam" id="TIGR02428">
    <property type="entry name" value="pcaJ_scoB_fam"/>
    <property type="match status" value="1"/>
</dbReference>
<evidence type="ECO:0000256" key="8">
    <source>
        <dbReference type="PIRNR" id="PIRNR000858"/>
    </source>
</evidence>
<evidence type="ECO:0000313" key="10">
    <source>
        <dbReference type="Proteomes" id="UP001321344"/>
    </source>
</evidence>
<dbReference type="PROSITE" id="PS01273">
    <property type="entry name" value="COA_TRANSF_1"/>
    <property type="match status" value="1"/>
</dbReference>
<dbReference type="EMBL" id="JARJOW010000001">
    <property type="protein sequence ID" value="MDF5689236.1"/>
    <property type="molecule type" value="Genomic_DNA"/>
</dbReference>
<dbReference type="Gene3D" id="3.40.1080.10">
    <property type="entry name" value="Glutaconate Coenzyme A-transferase"/>
    <property type="match status" value="2"/>
</dbReference>
<dbReference type="PROSITE" id="PS01274">
    <property type="entry name" value="COA_TRANSF_2"/>
    <property type="match status" value="1"/>
</dbReference>
<dbReference type="InterPro" id="IPR004164">
    <property type="entry name" value="CoA_transf_AS"/>
</dbReference>
<dbReference type="PANTHER" id="PTHR13707:SF60">
    <property type="entry name" value="ACETATE COA-TRANSFERASE SUBUNIT ALPHA"/>
    <property type="match status" value="1"/>
</dbReference>
<keyword evidence="6 8" id="KW-0808">Transferase</keyword>
<dbReference type="RefSeq" id="WP_276343297.1">
    <property type="nucleotide sequence ID" value="NZ_JARJOW010000001.1"/>
</dbReference>
<sequence length="459" mass="49235">MKNKVFTDAQAALFDVSNGATLMFGGFGLAGIPENAISELSRKGVKGLTCISNEAGVDDFGLGILLKNKQIKCMISSFIGENELFEEQLLSGELEVKLVPQGTLAERIRAAGAGIPAFFTPAGVGTEVAQGKEVRTFHGKEYLMEEALSADFALVKAWKGDTEGNLIFHGTARNFNPMMAQAGKITIAEVEELVPMGALNPDEIHVSGIYVQRIFQGLAYQKRIEHRTTTKDLAHLSALDTQKEIIAKRLALEIKDGDYVNLGIGIPTMVANYIPHGMRVILQSENGLLGIGPFPEENHVDPEIINAGKQTISMIPGASFFSSVDSFAMIRGAHIDVTILGGMEVSENGDLANWKIPGKQVKGMGGAMDLVASAPNIIVAMLHQNKNGRSKLLKACDLPLTGKSCVKRIVTDLAVVDILPEGGFLLVERAPGVSVEQIISATEADLVIRGDVKEMNIDI</sequence>
<dbReference type="PIRSF" id="PIRSF000858">
    <property type="entry name" value="SCOT-t"/>
    <property type="match status" value="1"/>
</dbReference>
<evidence type="ECO:0000256" key="1">
    <source>
        <dbReference type="ARBA" id="ARBA00004753"/>
    </source>
</evidence>
<evidence type="ECO:0000256" key="5">
    <source>
        <dbReference type="ARBA" id="ARBA00012490"/>
    </source>
</evidence>
<name>A0ABT6BFT4_9BACT</name>
<evidence type="ECO:0000256" key="2">
    <source>
        <dbReference type="ARBA" id="ARBA00005612"/>
    </source>
</evidence>
<keyword evidence="10" id="KW-1185">Reference proteome</keyword>
<dbReference type="InterPro" id="IPR004163">
    <property type="entry name" value="CoA_transf_BS"/>
</dbReference>
<evidence type="ECO:0000256" key="3">
    <source>
        <dbReference type="ARBA" id="ARBA00007047"/>
    </source>
</evidence>
<dbReference type="InterPro" id="IPR012792">
    <property type="entry name" value="3-oxoacid_CoA-transf_A"/>
</dbReference>
<dbReference type="InterPro" id="IPR012791">
    <property type="entry name" value="3-oxoacid_CoA-transf_B"/>
</dbReference>
<comment type="caution">
    <text evidence="9">The sequence shown here is derived from an EMBL/GenBank/DDBJ whole genome shotgun (WGS) entry which is preliminary data.</text>
</comment>
<reference evidence="9 10" key="1">
    <citation type="submission" date="2023-03" db="EMBL/GenBank/DDBJ databases">
        <title>Genome sequencing of Aquirufa.</title>
        <authorList>
            <person name="Pitt A."/>
            <person name="Hahn M.W."/>
        </authorList>
    </citation>
    <scope>NUCLEOTIDE SEQUENCE [LARGE SCALE GENOMIC DNA]</scope>
    <source>
        <strain evidence="9 10">WAEICH-18A</strain>
    </source>
</reference>
<dbReference type="EC" id="2.8.3.5" evidence="5"/>
<accession>A0ABT6BFT4</accession>
<dbReference type="InterPro" id="IPR004165">
    <property type="entry name" value="CoA_trans_fam_I"/>
</dbReference>
<dbReference type="NCBIfam" id="TIGR02429">
    <property type="entry name" value="pcaI_scoA_fam"/>
    <property type="match status" value="1"/>
</dbReference>
<proteinExistence type="inferred from homology"/>
<dbReference type="Pfam" id="PF01144">
    <property type="entry name" value="CoA_trans"/>
    <property type="match status" value="2"/>
</dbReference>
<comment type="similarity">
    <text evidence="2">Belongs to the 3-oxoacid CoA-transferase subunit A family.</text>
</comment>
<comment type="similarity">
    <text evidence="4 8">Belongs to the 3-oxoacid CoA-transferase family.</text>
</comment>
<protein>
    <recommendedName>
        <fullName evidence="5">3-oxoacid CoA-transferase</fullName>
        <ecNumber evidence="5">2.8.3.5</ecNumber>
    </recommendedName>
</protein>
<dbReference type="PANTHER" id="PTHR13707">
    <property type="entry name" value="KETOACID-COENZYME A TRANSFERASE"/>
    <property type="match status" value="1"/>
</dbReference>
<evidence type="ECO:0000313" key="9">
    <source>
        <dbReference type="EMBL" id="MDF5689236.1"/>
    </source>
</evidence>
<dbReference type="SMART" id="SM00882">
    <property type="entry name" value="CoA_trans"/>
    <property type="match status" value="2"/>
</dbReference>
<evidence type="ECO:0000256" key="6">
    <source>
        <dbReference type="ARBA" id="ARBA00022679"/>
    </source>
</evidence>
<dbReference type="SUPFAM" id="SSF100950">
    <property type="entry name" value="NagB/RpiA/CoA transferase-like"/>
    <property type="match status" value="2"/>
</dbReference>
<comment type="similarity">
    <text evidence="3">Belongs to the 3-oxoacid CoA-transferase subunit B family.</text>
</comment>
<gene>
    <name evidence="9" type="ORF">PQG43_00015</name>
</gene>
<dbReference type="InterPro" id="IPR037171">
    <property type="entry name" value="NagB/RpiA_transferase-like"/>
</dbReference>
<comment type="pathway">
    <text evidence="1">Ketone metabolism; succinyl-CoA degradation; acetoacetyl-CoA from succinyl-CoA: step 1/1.</text>
</comment>
<keyword evidence="7" id="KW-0809">Transit peptide</keyword>
<organism evidence="9 10">
    <name type="scientific">Aquirufa aurantiipilula</name>
    <dbReference type="NCBI Taxonomy" id="2696561"/>
    <lineage>
        <taxon>Bacteria</taxon>
        <taxon>Pseudomonadati</taxon>
        <taxon>Bacteroidota</taxon>
        <taxon>Cytophagia</taxon>
        <taxon>Cytophagales</taxon>
        <taxon>Flectobacillaceae</taxon>
        <taxon>Aquirufa</taxon>
    </lineage>
</organism>